<evidence type="ECO:0000313" key="1">
    <source>
        <dbReference type="EMBL" id="GAA4409253.1"/>
    </source>
</evidence>
<accession>A0ABP8KKI2</accession>
<organism evidence="1 2">
    <name type="scientific">Fodinibacter luteus</name>
    <dbReference type="NCBI Taxonomy" id="552064"/>
    <lineage>
        <taxon>Bacteria</taxon>
        <taxon>Bacillati</taxon>
        <taxon>Actinomycetota</taxon>
        <taxon>Actinomycetes</taxon>
        <taxon>Micrococcales</taxon>
        <taxon>Intrasporangiaceae</taxon>
        <taxon>Fodinibacter (ex Wang et al. 2009)</taxon>
    </lineage>
</organism>
<protein>
    <submittedName>
        <fullName evidence="1">Uncharacterized protein</fullName>
    </submittedName>
</protein>
<reference evidence="2" key="1">
    <citation type="journal article" date="2019" name="Int. J. Syst. Evol. Microbiol.">
        <title>The Global Catalogue of Microorganisms (GCM) 10K type strain sequencing project: providing services to taxonomists for standard genome sequencing and annotation.</title>
        <authorList>
            <consortium name="The Broad Institute Genomics Platform"/>
            <consortium name="The Broad Institute Genome Sequencing Center for Infectious Disease"/>
            <person name="Wu L."/>
            <person name="Ma J."/>
        </authorList>
    </citation>
    <scope>NUCLEOTIDE SEQUENCE [LARGE SCALE GENOMIC DNA]</scope>
    <source>
        <strain evidence="2">JCM 17809</strain>
    </source>
</reference>
<comment type="caution">
    <text evidence="1">The sequence shown here is derived from an EMBL/GenBank/DDBJ whole genome shotgun (WGS) entry which is preliminary data.</text>
</comment>
<gene>
    <name evidence="1" type="ORF">GCM10023168_27790</name>
</gene>
<sequence length="72" mass="7341">MLPPGIRAVLPPGAGAVVVPCVRAVLPPCVRAVLPPGVRALVGVSHATALFQTPDPSREVRATSSAQGRVRP</sequence>
<proteinExistence type="predicted"/>
<evidence type="ECO:0000313" key="2">
    <source>
        <dbReference type="Proteomes" id="UP001500945"/>
    </source>
</evidence>
<keyword evidence="2" id="KW-1185">Reference proteome</keyword>
<dbReference type="EMBL" id="BAABGM010000016">
    <property type="protein sequence ID" value="GAA4409253.1"/>
    <property type="molecule type" value="Genomic_DNA"/>
</dbReference>
<name>A0ABP8KKI2_9MICO</name>
<dbReference type="Proteomes" id="UP001500945">
    <property type="component" value="Unassembled WGS sequence"/>
</dbReference>